<proteinExistence type="predicted"/>
<keyword evidence="2" id="KW-1185">Reference proteome</keyword>
<gene>
    <name evidence="1" type="ORF">G3567_04520</name>
</gene>
<dbReference type="PANTHER" id="PTHR37805:SF1">
    <property type="entry name" value="CYTOPLASMIC PROTEIN"/>
    <property type="match status" value="1"/>
</dbReference>
<dbReference type="InterPro" id="IPR009921">
    <property type="entry name" value="YehS-like"/>
</dbReference>
<reference evidence="1 2" key="1">
    <citation type="submission" date="2020-02" db="EMBL/GenBank/DDBJ databases">
        <title>Flavobacteriaceae Psychroflexus bacterium YR1-1, complete genome.</title>
        <authorList>
            <person name="Li Y."/>
            <person name="Wu S."/>
        </authorList>
    </citation>
    <scope>NUCLEOTIDE SEQUENCE [LARGE SCALE GENOMIC DNA]</scope>
    <source>
        <strain evidence="1 2">YR1-1</strain>
    </source>
</reference>
<dbReference type="EMBL" id="JAAIKD010000002">
    <property type="protein sequence ID" value="NEV93415.1"/>
    <property type="molecule type" value="Genomic_DNA"/>
</dbReference>
<dbReference type="AlphaFoldDB" id="A0A6B3R3L4"/>
<name>A0A6B3R3L4_9FLAO</name>
<dbReference type="Proteomes" id="UP000478505">
    <property type="component" value="Unassembled WGS sequence"/>
</dbReference>
<organism evidence="1 2">
    <name type="scientific">Psychroflexus aurantiacus</name>
    <dbReference type="NCBI Taxonomy" id="2709310"/>
    <lineage>
        <taxon>Bacteria</taxon>
        <taxon>Pseudomonadati</taxon>
        <taxon>Bacteroidota</taxon>
        <taxon>Flavobacteriia</taxon>
        <taxon>Flavobacteriales</taxon>
        <taxon>Flavobacteriaceae</taxon>
        <taxon>Psychroflexus</taxon>
    </lineage>
</organism>
<comment type="caution">
    <text evidence="1">The sequence shown here is derived from an EMBL/GenBank/DDBJ whole genome shotgun (WGS) entry which is preliminary data.</text>
</comment>
<dbReference type="RefSeq" id="WP_164004129.1">
    <property type="nucleotide sequence ID" value="NZ_JAAIKD010000002.1"/>
</dbReference>
<accession>A0A6B3R3L4</accession>
<evidence type="ECO:0000313" key="1">
    <source>
        <dbReference type="EMBL" id="NEV93415.1"/>
    </source>
</evidence>
<evidence type="ECO:0000313" key="2">
    <source>
        <dbReference type="Proteomes" id="UP000478505"/>
    </source>
</evidence>
<protein>
    <submittedName>
        <fullName evidence="1">DUF1456 family protein</fullName>
    </submittedName>
</protein>
<sequence>MTNNDVLRRLRYTFEYTDSKMMSFFKLAGVEVTRAEVSDWLKSDDDEAFAELEDNKLAAFLNGLIIAHRGKKEGKTPENETFLNNNDVLKKLKIAYELKSEDIIELFLLAGKKVSKHELSSFMRRPTQPQYRELMDQYLRNFLYGLQLKQKSK</sequence>
<dbReference type="Pfam" id="PF07308">
    <property type="entry name" value="DUF1456"/>
    <property type="match status" value="2"/>
</dbReference>
<dbReference type="PANTHER" id="PTHR37805">
    <property type="entry name" value="CYTOPLASMIC PROTEIN-RELATED"/>
    <property type="match status" value="1"/>
</dbReference>